<evidence type="ECO:0000256" key="1">
    <source>
        <dbReference type="SAM" id="Coils"/>
    </source>
</evidence>
<proteinExistence type="predicted"/>
<feature type="coiled-coil region" evidence="1">
    <location>
        <begin position="744"/>
        <end position="829"/>
    </location>
</feature>
<comment type="caution">
    <text evidence="2">The sequence shown here is derived from an EMBL/GenBank/DDBJ whole genome shotgun (WGS) entry which is preliminary data.</text>
</comment>
<protein>
    <submittedName>
        <fullName evidence="2">TIGR02680 family protein</fullName>
    </submittedName>
</protein>
<feature type="coiled-coil region" evidence="1">
    <location>
        <begin position="227"/>
        <end position="393"/>
    </location>
</feature>
<keyword evidence="1" id="KW-0175">Coiled coil</keyword>
<name>A0A841U6F9_9BACL</name>
<evidence type="ECO:0000313" key="2">
    <source>
        <dbReference type="EMBL" id="MBB6693580.1"/>
    </source>
</evidence>
<dbReference type="Gene3D" id="3.40.50.300">
    <property type="entry name" value="P-loop containing nucleotide triphosphate hydrolases"/>
    <property type="match status" value="1"/>
</dbReference>
<dbReference type="EMBL" id="JACJVR010000075">
    <property type="protein sequence ID" value="MBB6693580.1"/>
    <property type="molecule type" value="Genomic_DNA"/>
</dbReference>
<dbReference type="InterPro" id="IPR013496">
    <property type="entry name" value="CHP02680"/>
</dbReference>
<sequence length="1359" mass="157385">MSRAGIFNFWYYDDEELTLEQGRLMLRGTNGAGKSVTMQSFVPLVLDGDKRPKRLDPFGSRDRRIEYYLLGEDDRHSDRIGYLWLEFHHPVKDLYKTIGIGLRARKGGSGAAFWGFVLEDGRRINRDFWLYDREVWLEGKGKFPYDRRELQERIGAGGEVVQEQRAYQQLVNKSLFGFYDSESYGDLLELLIQLRSPKLSKDFKPSAIYEILTDALPPLQEDELRPLSEVLEDMDQMADRLDELKLQRTELDKLHQVYDRYNRLLLLQASEQMLDAKANQDKAQKEYDEVLQARDEQELSRQKTADRLKATEEELAGIQADLDVLNRHDGIGKHQELQRLEETIRDTQRYEDNARARLTTATARIERLNREQEEAVRESRERLQAQHDVLEEMEGMARDSEYYEHDVYHRNWSGGPPEDDRFLASWRNDAGKHRENLSSALQLGEREQEEGKRVEAYEKELGELRLLRDRAERDAGEKERAYERQVSAHKERIVSWKSRLNRIAVQDEELARMLRALSEMTVSRRDYGPVRAVAGQAADRARRELTERGLRLEADRQAVRVRKLQLEEELQGWKLSREPEPIRSERRAKERASRTELQGAPLYAVCEFKSHVGDKQRGLLEAAIAASGLLDAWIAPDGSASLMSADGEEVWAVPQPIEFGYTLADYLQPSPSPESGLSAETIDALLRSFAWTDKGEQSLAAPAAWGGGDSNAAAVGFGHFKLGPLIGQLADAPPAQYIGKEARRNYKLAQIDRLEAEIADLERELLRLAALQSEVEEQERALDEELAALPDDAELQEKLDEWASELSRLNVLLEQEKKMSERLRQMTAEWQELRTQFAMRVSGWSRLKRLNDLREAIETMRSYSQSITELWSEWKQYWQSVTSRDRIAAELAEQEASAENEQELLDELSHKRQQAKVQADSLRKWMREQGIDNLYEQLAELEKRKRSLAERRKSEDRQVREIEQALAALGERLLSREQRLEAEKEAVERVYGRWQIELELGLVPEWPAGAAKVEMAEAFKLCREIRSSLQAMSGRSVSSATTSLHDQFHAVKHLLLDYSLEMVETPESGRLQVFSMQDRSRPRTPAMLLAEVESFIEEQNGLLGEKDRELYEEIILRSVGKAIRQRIYRATHWIKEINKLMGQRNTSNAFRLQLDWVPKPAQSEQELNAEKLVDLLMKDARLLHQTEIDQMSQHFRSRVGWAKQAAQEERESLRKQIYELLDYRTWFQFELRYQKGEAVGYKPLTDARFNTFSGGEKAMSMYIPLFAATSSRYADAAPDAPRIISLDEAFAGVDDENIRDLFELLTEMNFDYMMTSQALWGCYDTVPRLAIVEIYRPKDADYVTLFRYRWNGTKRELIE</sequence>
<feature type="coiled-coil region" evidence="1">
    <location>
        <begin position="884"/>
        <end position="972"/>
    </location>
</feature>
<dbReference type="Proteomes" id="UP000553776">
    <property type="component" value="Unassembled WGS sequence"/>
</dbReference>
<keyword evidence="3" id="KW-1185">Reference proteome</keyword>
<dbReference type="InterPro" id="IPR027417">
    <property type="entry name" value="P-loop_NTPase"/>
</dbReference>
<gene>
    <name evidence="2" type="ORF">H7B90_19485</name>
</gene>
<reference evidence="2 3" key="1">
    <citation type="submission" date="2020-08" db="EMBL/GenBank/DDBJ databases">
        <title>Cohnella phylogeny.</title>
        <authorList>
            <person name="Dunlap C."/>
        </authorList>
    </citation>
    <scope>NUCLEOTIDE SEQUENCE [LARGE SCALE GENOMIC DNA]</scope>
    <source>
        <strain evidence="2 3">DSM 25239</strain>
    </source>
</reference>
<dbReference type="NCBIfam" id="TIGR02680">
    <property type="entry name" value="TIGR02680 family protein"/>
    <property type="match status" value="1"/>
</dbReference>
<dbReference type="SUPFAM" id="SSF52540">
    <property type="entry name" value="P-loop containing nucleoside triphosphate hydrolases"/>
    <property type="match status" value="1"/>
</dbReference>
<accession>A0A841U6F9</accession>
<organism evidence="2 3">
    <name type="scientific">Cohnella xylanilytica</name>
    <dbReference type="NCBI Taxonomy" id="557555"/>
    <lineage>
        <taxon>Bacteria</taxon>
        <taxon>Bacillati</taxon>
        <taxon>Bacillota</taxon>
        <taxon>Bacilli</taxon>
        <taxon>Bacillales</taxon>
        <taxon>Paenibacillaceae</taxon>
        <taxon>Cohnella</taxon>
    </lineage>
</organism>
<evidence type="ECO:0000313" key="3">
    <source>
        <dbReference type="Proteomes" id="UP000553776"/>
    </source>
</evidence>
<dbReference type="Pfam" id="PF13558">
    <property type="entry name" value="SbcC_Walker_B"/>
    <property type="match status" value="1"/>
</dbReference>